<feature type="transmembrane region" description="Helical" evidence="7">
    <location>
        <begin position="237"/>
        <end position="257"/>
    </location>
</feature>
<organism evidence="9 10">
    <name type="scientific">Hominiventricola aquisgranensis</name>
    <dbReference type="NCBI Taxonomy" id="3133164"/>
    <lineage>
        <taxon>Bacteria</taxon>
        <taxon>Bacillati</taxon>
        <taxon>Bacillota</taxon>
        <taxon>Clostridia</taxon>
        <taxon>Lachnospirales</taxon>
        <taxon>Lachnospiraceae</taxon>
        <taxon>Hominiventricola</taxon>
    </lineage>
</organism>
<dbReference type="RefSeq" id="WP_118438644.1">
    <property type="nucleotide sequence ID" value="NZ_JBBMFC010000002.1"/>
</dbReference>
<feature type="domain" description="ABC transmembrane type-1" evidence="8">
    <location>
        <begin position="68"/>
        <end position="258"/>
    </location>
</feature>
<dbReference type="SUPFAM" id="SSF161098">
    <property type="entry name" value="MetI-like"/>
    <property type="match status" value="1"/>
</dbReference>
<evidence type="ECO:0000313" key="9">
    <source>
        <dbReference type="EMBL" id="MEQ2577550.1"/>
    </source>
</evidence>
<dbReference type="InterPro" id="IPR035906">
    <property type="entry name" value="MetI-like_sf"/>
</dbReference>
<comment type="subcellular location">
    <subcellularLocation>
        <location evidence="1 7">Cell membrane</location>
        <topology evidence="1 7">Multi-pass membrane protein</topology>
    </subcellularLocation>
</comment>
<keyword evidence="10" id="KW-1185">Reference proteome</keyword>
<dbReference type="Gene3D" id="1.10.3720.10">
    <property type="entry name" value="MetI-like"/>
    <property type="match status" value="1"/>
</dbReference>
<feature type="transmembrane region" description="Helical" evidence="7">
    <location>
        <begin position="104"/>
        <end position="125"/>
    </location>
</feature>
<evidence type="ECO:0000256" key="6">
    <source>
        <dbReference type="ARBA" id="ARBA00023136"/>
    </source>
</evidence>
<evidence type="ECO:0000313" key="10">
    <source>
        <dbReference type="Proteomes" id="UP001470288"/>
    </source>
</evidence>
<keyword evidence="5 7" id="KW-1133">Transmembrane helix</keyword>
<dbReference type="CDD" id="cd06261">
    <property type="entry name" value="TM_PBP2"/>
    <property type="match status" value="1"/>
</dbReference>
<reference evidence="9 10" key="1">
    <citation type="submission" date="2024-03" db="EMBL/GenBank/DDBJ databases">
        <title>Human intestinal bacterial collection.</title>
        <authorList>
            <person name="Pauvert C."/>
            <person name="Hitch T.C.A."/>
            <person name="Clavel T."/>
        </authorList>
    </citation>
    <scope>NUCLEOTIDE SEQUENCE [LARGE SCALE GENOMIC DNA]</scope>
    <source>
        <strain evidence="9 10">CLA-AA-H78B</strain>
    </source>
</reference>
<evidence type="ECO:0000259" key="8">
    <source>
        <dbReference type="PROSITE" id="PS50928"/>
    </source>
</evidence>
<evidence type="ECO:0000256" key="4">
    <source>
        <dbReference type="ARBA" id="ARBA00022692"/>
    </source>
</evidence>
<proteinExistence type="inferred from homology"/>
<comment type="caution">
    <text evidence="9">The sequence shown here is derived from an EMBL/GenBank/DDBJ whole genome shotgun (WGS) entry which is preliminary data.</text>
</comment>
<evidence type="ECO:0000256" key="7">
    <source>
        <dbReference type="RuleBase" id="RU363032"/>
    </source>
</evidence>
<feature type="transmembrane region" description="Helical" evidence="7">
    <location>
        <begin position="189"/>
        <end position="217"/>
    </location>
</feature>
<dbReference type="PANTHER" id="PTHR43386">
    <property type="entry name" value="OLIGOPEPTIDE TRANSPORT SYSTEM PERMEASE PROTEIN APPC"/>
    <property type="match status" value="1"/>
</dbReference>
<feature type="transmembrane region" description="Helical" evidence="7">
    <location>
        <begin position="65"/>
        <end position="92"/>
    </location>
</feature>
<keyword evidence="6 7" id="KW-0472">Membrane</keyword>
<dbReference type="PANTHER" id="PTHR43386:SF1">
    <property type="entry name" value="D,D-DIPEPTIDE TRANSPORT SYSTEM PERMEASE PROTEIN DDPC-RELATED"/>
    <property type="match status" value="1"/>
</dbReference>
<gene>
    <name evidence="9" type="ORF">WMO62_01685</name>
</gene>
<keyword evidence="2 7" id="KW-0813">Transport</keyword>
<accession>A0ABV1HYA0</accession>
<evidence type="ECO:0000256" key="1">
    <source>
        <dbReference type="ARBA" id="ARBA00004651"/>
    </source>
</evidence>
<keyword evidence="3" id="KW-1003">Cell membrane</keyword>
<evidence type="ECO:0000256" key="2">
    <source>
        <dbReference type="ARBA" id="ARBA00022448"/>
    </source>
</evidence>
<dbReference type="InterPro" id="IPR000515">
    <property type="entry name" value="MetI-like"/>
</dbReference>
<name>A0ABV1HYA0_9FIRM</name>
<keyword evidence="4 7" id="KW-0812">Transmembrane</keyword>
<protein>
    <submittedName>
        <fullName evidence="9">ABC transporter permease</fullName>
    </submittedName>
</protein>
<feature type="transmembrane region" description="Helical" evidence="7">
    <location>
        <begin position="131"/>
        <end position="150"/>
    </location>
</feature>
<evidence type="ECO:0000256" key="3">
    <source>
        <dbReference type="ARBA" id="ARBA00022475"/>
    </source>
</evidence>
<dbReference type="Pfam" id="PF00528">
    <property type="entry name" value="BPD_transp_1"/>
    <property type="match status" value="1"/>
</dbReference>
<dbReference type="EMBL" id="JBBMFC010000002">
    <property type="protein sequence ID" value="MEQ2577550.1"/>
    <property type="molecule type" value="Genomic_DNA"/>
</dbReference>
<dbReference type="Proteomes" id="UP001470288">
    <property type="component" value="Unassembled WGS sequence"/>
</dbReference>
<evidence type="ECO:0000256" key="5">
    <source>
        <dbReference type="ARBA" id="ARBA00022989"/>
    </source>
</evidence>
<sequence>MKKKVRKNSFWVLLFLVIVLLCMTAPLYAVYSPTEVDLGSVLQKPDIVHWFGTDSSGRDVFTRTMYGGMVSLAVAASSSLCALLFGIVYGGISGYVGGRLDTTMMRIVDIAYAMPSTIVALAFQMVFPNKILGLVIVMSLTSWMTMARVIRARFLELKKENYIILAEGFNIPRHVILFNHMVRNSFSSIIIIATFTFASAIVTETSLSYLGVGIPIGIPSWGNMINGIQSYVLNGKWWIVLPPGVMIILSSICVNYVGEYLKEKYVS</sequence>
<dbReference type="InterPro" id="IPR050366">
    <property type="entry name" value="BP-dependent_transpt_permease"/>
</dbReference>
<dbReference type="PROSITE" id="PS50928">
    <property type="entry name" value="ABC_TM1"/>
    <property type="match status" value="1"/>
</dbReference>
<comment type="similarity">
    <text evidence="7">Belongs to the binding-protein-dependent transport system permease family.</text>
</comment>